<evidence type="ECO:0000256" key="1">
    <source>
        <dbReference type="ARBA" id="ARBA00004141"/>
    </source>
</evidence>
<feature type="transmembrane region" description="Helical" evidence="7">
    <location>
        <begin position="443"/>
        <end position="465"/>
    </location>
</feature>
<feature type="domain" description="EXS" evidence="8">
    <location>
        <begin position="559"/>
        <end position="768"/>
    </location>
</feature>
<dbReference type="AlphaFoldDB" id="A0A1G4M836"/>
<dbReference type="PANTHER" id="PTHR10783:SF103">
    <property type="entry name" value="SOLUTE CARRIER FAMILY 53 MEMBER 1"/>
    <property type="match status" value="1"/>
</dbReference>
<feature type="transmembrane region" description="Helical" evidence="7">
    <location>
        <begin position="508"/>
        <end position="526"/>
    </location>
</feature>
<dbReference type="PROSITE" id="PS51380">
    <property type="entry name" value="EXS"/>
    <property type="match status" value="1"/>
</dbReference>
<evidence type="ECO:0000259" key="9">
    <source>
        <dbReference type="PROSITE" id="PS51382"/>
    </source>
</evidence>
<evidence type="ECO:0000256" key="2">
    <source>
        <dbReference type="ARBA" id="ARBA00009665"/>
    </source>
</evidence>
<evidence type="ECO:0000256" key="6">
    <source>
        <dbReference type="SAM" id="MobiDB-lite"/>
    </source>
</evidence>
<sequence length="843" mass="97290">MKFAEHLRESAVPEWSDKYIDYKRGKKKLKSCTKSILASKVLINNISAIGGNSSDSQSARWKNSYTHIQRHFIQEFVQDWVIGRELEKCNDFYLWQLRQCMRRYAILEEQIRIYEMQQSNQSYGAVQDYVQYPIVVPPTRTSHSLRARAVRQLQQLDLMPSLPNCINLKDLLGHRREHGPPSVIHGETFTPVPVKLTPSQIKQQLSDALIEYYLLIQLVKNYRELNVTGFRKIVKKFDKTCGTTELPNFMEYAKAHSPMFQHAEANVHLLTQQIQDSNLIKRPSISTDASKDATDPLFTWEQQVTHWYTEVLSTNAKDRKHKTEKIRNLSLQYSLNEQKIHKFNTSILQIFVAGSASGAGLTLVAYTLYKGFLAPVSSKVHTYLLPLWGGWYMVYLMVYLLLLACFIWHRTHVNYRFIMFGEVHSRHGAVLFNNDFSTTNIPLLLYCASVFLLPFSILGAISFHYEVLTPWAIAWPICAAVLFLWPSIKASHFLALPYWDKLRQTRRWLIVTAIRLLCSGMFPVQFGDFFLGDIVNSLTYTMADIALFFCVYSDTPMSNCGSSHSKVMGILSCIPSYWRMMQCFRRYADSGDWFPHLLNGFKYGMGVAFNASLCAYRLSHTDTRRGVFVALAAINGTVSAIWDIIMDWSLLQPNSHNWLLRDDLYLAGRRNWKNGSYSRRRKLVYYFAMIWDVMIRFEWIVYAVAPSTIQQNAITSFAMAFFEVLRRFVWVIFRVENEHVANVHLFKVSGEISLPYPTTIPLESDTEEAIDEDYALADIDYPEEPTRAYPGAKSGRTTSFIDNVSKVIPWAHARDFQRPRSYSAADANSHESDESESEMESMV</sequence>
<evidence type="ECO:0000256" key="4">
    <source>
        <dbReference type="ARBA" id="ARBA00022989"/>
    </source>
</evidence>
<dbReference type="InterPro" id="IPR004331">
    <property type="entry name" value="SPX_dom"/>
</dbReference>
<keyword evidence="5 7" id="KW-0472">Membrane</keyword>
<dbReference type="STRING" id="4955.A0A1G4M836"/>
<dbReference type="InterPro" id="IPR004342">
    <property type="entry name" value="EXS_C"/>
</dbReference>
<dbReference type="OMA" id="SIPWAHA"/>
<feature type="domain" description="SPX" evidence="9">
    <location>
        <begin position="1"/>
        <end position="251"/>
    </location>
</feature>
<feature type="transmembrane region" description="Helical" evidence="7">
    <location>
        <begin position="389"/>
        <end position="409"/>
    </location>
</feature>
<dbReference type="GO" id="GO:0016036">
    <property type="term" value="P:cellular response to phosphate starvation"/>
    <property type="evidence" value="ECO:0007669"/>
    <property type="project" value="TreeGrafter"/>
</dbReference>
<evidence type="ECO:0000256" key="7">
    <source>
        <dbReference type="SAM" id="Phobius"/>
    </source>
</evidence>
<keyword evidence="3 7" id="KW-0812">Transmembrane</keyword>
<keyword evidence="4 7" id="KW-1133">Transmembrane helix</keyword>
<dbReference type="CDD" id="cd14475">
    <property type="entry name" value="SPX_SYG1_like"/>
    <property type="match status" value="1"/>
</dbReference>
<dbReference type="GO" id="GO:0006817">
    <property type="term" value="P:phosphate ion transport"/>
    <property type="evidence" value="ECO:0007669"/>
    <property type="project" value="TreeGrafter"/>
</dbReference>
<gene>
    <name evidence="10" type="ORF">LAFE_0B05204G</name>
</gene>
<feature type="compositionally biased region" description="Acidic residues" evidence="6">
    <location>
        <begin position="833"/>
        <end position="843"/>
    </location>
</feature>
<feature type="transmembrane region" description="Helical" evidence="7">
    <location>
        <begin position="471"/>
        <end position="488"/>
    </location>
</feature>
<feature type="transmembrane region" description="Helical" evidence="7">
    <location>
        <begin position="683"/>
        <end position="705"/>
    </location>
</feature>
<protein>
    <submittedName>
        <fullName evidence="10">LAFE_0B05204g1_1</fullName>
    </submittedName>
</protein>
<evidence type="ECO:0000256" key="3">
    <source>
        <dbReference type="ARBA" id="ARBA00022692"/>
    </source>
</evidence>
<dbReference type="GO" id="GO:0000822">
    <property type="term" value="F:inositol hexakisphosphate binding"/>
    <property type="evidence" value="ECO:0007669"/>
    <property type="project" value="TreeGrafter"/>
</dbReference>
<dbReference type="Pfam" id="PF03124">
    <property type="entry name" value="EXS"/>
    <property type="match status" value="1"/>
</dbReference>
<feature type="transmembrane region" description="Helical" evidence="7">
    <location>
        <begin position="538"/>
        <end position="555"/>
    </location>
</feature>
<feature type="transmembrane region" description="Helical" evidence="7">
    <location>
        <begin position="347"/>
        <end position="369"/>
    </location>
</feature>
<evidence type="ECO:0000313" key="11">
    <source>
        <dbReference type="Proteomes" id="UP000190831"/>
    </source>
</evidence>
<dbReference type="Pfam" id="PF03105">
    <property type="entry name" value="SPX"/>
    <property type="match status" value="2"/>
</dbReference>
<dbReference type="PANTHER" id="PTHR10783">
    <property type="entry name" value="XENOTROPIC AND POLYTROPIC RETROVIRUS RECEPTOR 1-RELATED"/>
    <property type="match status" value="1"/>
</dbReference>
<evidence type="ECO:0000313" key="10">
    <source>
        <dbReference type="EMBL" id="SCV99909.1"/>
    </source>
</evidence>
<evidence type="ECO:0000256" key="5">
    <source>
        <dbReference type="ARBA" id="ARBA00023136"/>
    </source>
</evidence>
<accession>A0A1G4M836</accession>
<dbReference type="GO" id="GO:0005886">
    <property type="term" value="C:plasma membrane"/>
    <property type="evidence" value="ECO:0007669"/>
    <property type="project" value="TreeGrafter"/>
</dbReference>
<dbReference type="OrthoDB" id="9970435at2759"/>
<feature type="region of interest" description="Disordered" evidence="6">
    <location>
        <begin position="819"/>
        <end position="843"/>
    </location>
</feature>
<evidence type="ECO:0000259" key="8">
    <source>
        <dbReference type="PROSITE" id="PS51380"/>
    </source>
</evidence>
<dbReference type="GO" id="GO:0005794">
    <property type="term" value="C:Golgi apparatus"/>
    <property type="evidence" value="ECO:0007669"/>
    <property type="project" value="TreeGrafter"/>
</dbReference>
<dbReference type="Proteomes" id="UP000190831">
    <property type="component" value="Chromosome B"/>
</dbReference>
<name>A0A1G4M836_LACFM</name>
<keyword evidence="11" id="KW-1185">Reference proteome</keyword>
<comment type="similarity">
    <text evidence="2">Belongs to the SYG1 (TC 2.A.94) family.</text>
</comment>
<proteinExistence type="inferred from homology"/>
<organism evidence="10 11">
    <name type="scientific">Lachancea fermentati</name>
    <name type="common">Zygosaccharomyces fermentati</name>
    <dbReference type="NCBI Taxonomy" id="4955"/>
    <lineage>
        <taxon>Eukaryota</taxon>
        <taxon>Fungi</taxon>
        <taxon>Dikarya</taxon>
        <taxon>Ascomycota</taxon>
        <taxon>Saccharomycotina</taxon>
        <taxon>Saccharomycetes</taxon>
        <taxon>Saccharomycetales</taxon>
        <taxon>Saccharomycetaceae</taxon>
        <taxon>Lachancea</taxon>
    </lineage>
</organism>
<dbReference type="EMBL" id="LT598489">
    <property type="protein sequence ID" value="SCV99909.1"/>
    <property type="molecule type" value="Genomic_DNA"/>
</dbReference>
<comment type="subcellular location">
    <subcellularLocation>
        <location evidence="1">Membrane</location>
        <topology evidence="1">Multi-pass membrane protein</topology>
    </subcellularLocation>
</comment>
<dbReference type="PROSITE" id="PS51382">
    <property type="entry name" value="SPX"/>
    <property type="match status" value="1"/>
</dbReference>
<reference evidence="11" key="1">
    <citation type="submission" date="2016-03" db="EMBL/GenBank/DDBJ databases">
        <authorList>
            <person name="Devillers H."/>
        </authorList>
    </citation>
    <scope>NUCLEOTIDE SEQUENCE [LARGE SCALE GENOMIC DNA]</scope>
</reference>